<evidence type="ECO:0000313" key="3">
    <source>
        <dbReference type="Proteomes" id="UP000045782"/>
    </source>
</evidence>
<feature type="transmembrane region" description="Helical" evidence="1">
    <location>
        <begin position="34"/>
        <end position="53"/>
    </location>
</feature>
<sequence length="102" mass="10451">MFRTAAFRRMALAGALTTGVGGTATTLVPGMNHWPTASVAVVVAVVTAVSGIVRKLLHVALIAIIVTGTLLVVDTVTGGNIQRDLNLTSLLSLGSEPRSEKG</sequence>
<keyword evidence="1" id="KW-1133">Transmembrane helix</keyword>
<gene>
    <name evidence="2" type="ORF">ERS075579_04914</name>
</gene>
<name>A0A0U0ZVE1_9MYCO</name>
<dbReference type="RefSeq" id="WP_005101637.1">
    <property type="nucleotide sequence ID" value="NZ_CP014951.1"/>
</dbReference>
<dbReference type="Proteomes" id="UP000045782">
    <property type="component" value="Unassembled WGS sequence"/>
</dbReference>
<dbReference type="EMBL" id="CSWP01000012">
    <property type="protein sequence ID" value="CPV70830.1"/>
    <property type="molecule type" value="Genomic_DNA"/>
</dbReference>
<evidence type="ECO:0008006" key="4">
    <source>
        <dbReference type="Google" id="ProtNLM"/>
    </source>
</evidence>
<dbReference type="AlphaFoldDB" id="A0A0U0ZVE1"/>
<evidence type="ECO:0000313" key="2">
    <source>
        <dbReference type="EMBL" id="CPV70830.1"/>
    </source>
</evidence>
<reference evidence="2 3" key="1">
    <citation type="submission" date="2015-03" db="EMBL/GenBank/DDBJ databases">
        <authorList>
            <person name="Murphy D."/>
        </authorList>
    </citation>
    <scope>NUCLEOTIDE SEQUENCE [LARGE SCALE GENOMIC DNA]</scope>
    <source>
        <strain evidence="2 3">PAP088</strain>
    </source>
</reference>
<keyword evidence="1" id="KW-0812">Transmembrane</keyword>
<proteinExistence type="predicted"/>
<keyword evidence="1" id="KW-0472">Membrane</keyword>
<evidence type="ECO:0000256" key="1">
    <source>
        <dbReference type="SAM" id="Phobius"/>
    </source>
</evidence>
<accession>A0A0U0ZVE1</accession>
<protein>
    <recommendedName>
        <fullName evidence="4">Transmembrane protein</fullName>
    </recommendedName>
</protein>
<organism evidence="2 3">
    <name type="scientific">Mycobacteroides abscessus</name>
    <dbReference type="NCBI Taxonomy" id="36809"/>
    <lineage>
        <taxon>Bacteria</taxon>
        <taxon>Bacillati</taxon>
        <taxon>Actinomycetota</taxon>
        <taxon>Actinomycetes</taxon>
        <taxon>Mycobacteriales</taxon>
        <taxon>Mycobacteriaceae</taxon>
        <taxon>Mycobacteroides</taxon>
    </lineage>
</organism>
<feature type="transmembrane region" description="Helical" evidence="1">
    <location>
        <begin position="60"/>
        <end position="81"/>
    </location>
</feature>